<accession>A0A1F6CNY6</accession>
<dbReference type="PANTHER" id="PTHR34293:SF1">
    <property type="entry name" value="HTH-TYPE TRANSCRIPTIONAL REGULATOR TRMBL2"/>
    <property type="match status" value="1"/>
</dbReference>
<organism evidence="2 3">
    <name type="scientific">Candidatus Kaiserbacteria bacterium RIFCSPHIGHO2_01_FULL_54_36</name>
    <dbReference type="NCBI Taxonomy" id="1798482"/>
    <lineage>
        <taxon>Bacteria</taxon>
        <taxon>Candidatus Kaiseribacteriota</taxon>
    </lineage>
</organism>
<sequence>MAEISENLLKTLGLNAMQAQVYVAALELGEATMQALARKSGVNRSTIYTFIDELKARGFILEGRKHKRNVYSAAHPEALVEMQQSKVAELQRLLPELMAINNKSDKKPRVTFYEGFSGVEEVYNDQLREKKEILAYEDLEALLGELPERMSYWFPAERAKRDILIRSISRDVPLAREFSKRNRGLLRETKFITAPKFKTDINIYGDKVALIDLQASSPFAVIIENHNLAETMRTVWKQLWDKLGPVVG</sequence>
<evidence type="ECO:0000259" key="1">
    <source>
        <dbReference type="Pfam" id="PF01978"/>
    </source>
</evidence>
<feature type="domain" description="Transcription regulator TrmB N-terminal" evidence="1">
    <location>
        <begin position="9"/>
        <end position="77"/>
    </location>
</feature>
<comment type="caution">
    <text evidence="2">The sequence shown here is derived from an EMBL/GenBank/DDBJ whole genome shotgun (WGS) entry which is preliminary data.</text>
</comment>
<dbReference type="InterPro" id="IPR051797">
    <property type="entry name" value="TrmB-like"/>
</dbReference>
<reference evidence="2 3" key="1">
    <citation type="journal article" date="2016" name="Nat. Commun.">
        <title>Thousands of microbial genomes shed light on interconnected biogeochemical processes in an aquifer system.</title>
        <authorList>
            <person name="Anantharaman K."/>
            <person name="Brown C.T."/>
            <person name="Hug L.A."/>
            <person name="Sharon I."/>
            <person name="Castelle C.J."/>
            <person name="Probst A.J."/>
            <person name="Thomas B.C."/>
            <person name="Singh A."/>
            <person name="Wilkins M.J."/>
            <person name="Karaoz U."/>
            <person name="Brodie E.L."/>
            <person name="Williams K.H."/>
            <person name="Hubbard S.S."/>
            <person name="Banfield J.F."/>
        </authorList>
    </citation>
    <scope>NUCLEOTIDE SEQUENCE [LARGE SCALE GENOMIC DNA]</scope>
</reference>
<dbReference type="EMBL" id="MFKV01000005">
    <property type="protein sequence ID" value="OGG50919.1"/>
    <property type="molecule type" value="Genomic_DNA"/>
</dbReference>
<dbReference type="PANTHER" id="PTHR34293">
    <property type="entry name" value="HTH-TYPE TRANSCRIPTIONAL REGULATOR TRMBL2"/>
    <property type="match status" value="1"/>
</dbReference>
<dbReference type="Pfam" id="PF01978">
    <property type="entry name" value="TrmB"/>
    <property type="match status" value="1"/>
</dbReference>
<evidence type="ECO:0000313" key="2">
    <source>
        <dbReference type="EMBL" id="OGG50919.1"/>
    </source>
</evidence>
<dbReference type="Proteomes" id="UP000178370">
    <property type="component" value="Unassembled WGS sequence"/>
</dbReference>
<evidence type="ECO:0000313" key="3">
    <source>
        <dbReference type="Proteomes" id="UP000178370"/>
    </source>
</evidence>
<dbReference type="InterPro" id="IPR036388">
    <property type="entry name" value="WH-like_DNA-bd_sf"/>
</dbReference>
<dbReference type="AlphaFoldDB" id="A0A1F6CNY6"/>
<dbReference type="Gene3D" id="1.10.10.10">
    <property type="entry name" value="Winged helix-like DNA-binding domain superfamily/Winged helix DNA-binding domain"/>
    <property type="match status" value="1"/>
</dbReference>
<gene>
    <name evidence="2" type="ORF">A2763_02670</name>
</gene>
<dbReference type="InterPro" id="IPR036390">
    <property type="entry name" value="WH_DNA-bd_sf"/>
</dbReference>
<proteinExistence type="predicted"/>
<name>A0A1F6CNY6_9BACT</name>
<dbReference type="SUPFAM" id="SSF46785">
    <property type="entry name" value="Winged helix' DNA-binding domain"/>
    <property type="match status" value="1"/>
</dbReference>
<dbReference type="InterPro" id="IPR002831">
    <property type="entry name" value="Tscrpt_reg_TrmB_N"/>
</dbReference>
<protein>
    <recommendedName>
        <fullName evidence="1">Transcription regulator TrmB N-terminal domain-containing protein</fullName>
    </recommendedName>
</protein>
<dbReference type="STRING" id="1798482.A2763_02670"/>